<organism evidence="2 3">
    <name type="scientific">Paramecium pentaurelia</name>
    <dbReference type="NCBI Taxonomy" id="43138"/>
    <lineage>
        <taxon>Eukaryota</taxon>
        <taxon>Sar</taxon>
        <taxon>Alveolata</taxon>
        <taxon>Ciliophora</taxon>
        <taxon>Intramacronucleata</taxon>
        <taxon>Oligohymenophorea</taxon>
        <taxon>Peniculida</taxon>
        <taxon>Parameciidae</taxon>
        <taxon>Paramecium</taxon>
    </lineage>
</organism>
<dbReference type="Proteomes" id="UP000689195">
    <property type="component" value="Unassembled WGS sequence"/>
</dbReference>
<comment type="caution">
    <text evidence="2">The sequence shown here is derived from an EMBL/GenBank/DDBJ whole genome shotgun (WGS) entry which is preliminary data.</text>
</comment>
<evidence type="ECO:0000256" key="1">
    <source>
        <dbReference type="SAM" id="Phobius"/>
    </source>
</evidence>
<protein>
    <recommendedName>
        <fullName evidence="4">Transmembrane protein</fullName>
    </recommendedName>
</protein>
<name>A0A8S1S883_9CILI</name>
<accession>A0A8S1S883</accession>
<keyword evidence="1" id="KW-1133">Transmembrane helix</keyword>
<evidence type="ECO:0000313" key="3">
    <source>
        <dbReference type="Proteomes" id="UP000689195"/>
    </source>
</evidence>
<dbReference type="GO" id="GO:0016192">
    <property type="term" value="P:vesicle-mediated transport"/>
    <property type="evidence" value="ECO:0007669"/>
    <property type="project" value="InterPro"/>
</dbReference>
<dbReference type="AlphaFoldDB" id="A0A8S1S883"/>
<dbReference type="Pfam" id="PF00995">
    <property type="entry name" value="Sec1"/>
    <property type="match status" value="1"/>
</dbReference>
<dbReference type="OrthoDB" id="2228at2759"/>
<dbReference type="PANTHER" id="PTHR11679">
    <property type="entry name" value="VESICLE PROTEIN SORTING-ASSOCIATED"/>
    <property type="match status" value="1"/>
</dbReference>
<proteinExistence type="predicted"/>
<dbReference type="EMBL" id="CAJJDO010000005">
    <property type="protein sequence ID" value="CAD8136456.1"/>
    <property type="molecule type" value="Genomic_DNA"/>
</dbReference>
<dbReference type="InterPro" id="IPR001619">
    <property type="entry name" value="Sec1-like"/>
</dbReference>
<feature type="transmembrane region" description="Helical" evidence="1">
    <location>
        <begin position="182"/>
        <end position="203"/>
    </location>
</feature>
<sequence>MDIIQNGQNIHINYEKNQLQVQINSQQIFYEQQSFYIITERYQKQFKEYTYFNLYNLHSIFKIKQNARNRFCDLVYSIKQRNPQRCLIMILDSITAKILSSIMKLKDLIDMRISTIEKLEFQRKPYSKQDAFYFITPSDDSVNRLIDDFKEQLMYRKINVIFSYNLPQRLLQQIFNQIQLIVFYRLKNLIIIFTFLMIMFSILKFQKYNLMIKFKQFNYFYLHYLQCDLFNLQNCLQQKIINFYNCLLIVFHDYQIDGIEPIK</sequence>
<evidence type="ECO:0000313" key="2">
    <source>
        <dbReference type="EMBL" id="CAD8136456.1"/>
    </source>
</evidence>
<gene>
    <name evidence="2" type="ORF">PPENT_87.1.T0050159</name>
</gene>
<keyword evidence="1" id="KW-0812">Transmembrane</keyword>
<keyword evidence="1" id="KW-0472">Membrane</keyword>
<keyword evidence="3" id="KW-1185">Reference proteome</keyword>
<reference evidence="2" key="1">
    <citation type="submission" date="2021-01" db="EMBL/GenBank/DDBJ databases">
        <authorList>
            <consortium name="Genoscope - CEA"/>
            <person name="William W."/>
        </authorList>
    </citation>
    <scope>NUCLEOTIDE SEQUENCE</scope>
</reference>
<evidence type="ECO:0008006" key="4">
    <source>
        <dbReference type="Google" id="ProtNLM"/>
    </source>
</evidence>